<evidence type="ECO:0000313" key="1">
    <source>
        <dbReference type="EMBL" id="TDD78552.1"/>
    </source>
</evidence>
<dbReference type="AlphaFoldDB" id="A0A4R5B5S4"/>
<dbReference type="Proteomes" id="UP000295278">
    <property type="component" value="Unassembled WGS sequence"/>
</dbReference>
<sequence length="79" mass="9952">MKKNKEKYWNYDYNFETMYAELKRLSNIYQEFDVDSFIEVFRELMGEEFNTAEPHPRLLNDCFRQIEYWEKFKKDCQAR</sequence>
<proteinExistence type="predicted"/>
<reference evidence="1 2" key="1">
    <citation type="submission" date="2019-03" db="EMBL/GenBank/DDBJ databases">
        <title>Flavobacterium AT-3-2 sp. nov., isolated from arctic soil.</title>
        <authorList>
            <person name="Chaudhary D.K."/>
        </authorList>
    </citation>
    <scope>NUCLEOTIDE SEQUENCE [LARGE SCALE GENOMIC DNA]</scope>
    <source>
        <strain evidence="1 2">AT-3-2</strain>
    </source>
</reference>
<accession>A0A4R5B5S4</accession>
<keyword evidence="2" id="KW-1185">Reference proteome</keyword>
<name>A0A4R5B5S4_9FLAO</name>
<gene>
    <name evidence="1" type="ORF">E0F89_02650</name>
</gene>
<protein>
    <submittedName>
        <fullName evidence="1">Uncharacterized protein</fullName>
    </submittedName>
</protein>
<organism evidence="1 2">
    <name type="scientific">Flavobacterium caseinilyticum</name>
    <dbReference type="NCBI Taxonomy" id="2541732"/>
    <lineage>
        <taxon>Bacteria</taxon>
        <taxon>Pseudomonadati</taxon>
        <taxon>Bacteroidota</taxon>
        <taxon>Flavobacteriia</taxon>
        <taxon>Flavobacteriales</taxon>
        <taxon>Flavobacteriaceae</taxon>
        <taxon>Flavobacterium</taxon>
    </lineage>
</organism>
<comment type="caution">
    <text evidence="1">The sequence shown here is derived from an EMBL/GenBank/DDBJ whole genome shotgun (WGS) entry which is preliminary data.</text>
</comment>
<dbReference type="EMBL" id="SMFM01000001">
    <property type="protein sequence ID" value="TDD78552.1"/>
    <property type="molecule type" value="Genomic_DNA"/>
</dbReference>
<evidence type="ECO:0000313" key="2">
    <source>
        <dbReference type="Proteomes" id="UP000295278"/>
    </source>
</evidence>
<dbReference type="RefSeq" id="WP_131908305.1">
    <property type="nucleotide sequence ID" value="NZ_SMFM01000001.1"/>
</dbReference>